<proteinExistence type="predicted"/>
<feature type="transmembrane region" description="Helical" evidence="1">
    <location>
        <begin position="26"/>
        <end position="43"/>
    </location>
</feature>
<organism evidence="2 3">
    <name type="scientific">Coptis chinensis</name>
    <dbReference type="NCBI Taxonomy" id="261450"/>
    <lineage>
        <taxon>Eukaryota</taxon>
        <taxon>Viridiplantae</taxon>
        <taxon>Streptophyta</taxon>
        <taxon>Embryophyta</taxon>
        <taxon>Tracheophyta</taxon>
        <taxon>Spermatophyta</taxon>
        <taxon>Magnoliopsida</taxon>
        <taxon>Ranunculales</taxon>
        <taxon>Ranunculaceae</taxon>
        <taxon>Coptidoideae</taxon>
        <taxon>Coptis</taxon>
    </lineage>
</organism>
<keyword evidence="3" id="KW-1185">Reference proteome</keyword>
<protein>
    <submittedName>
        <fullName evidence="2">Uncharacterized protein</fullName>
    </submittedName>
</protein>
<keyword evidence="1" id="KW-0472">Membrane</keyword>
<dbReference type="EMBL" id="JADFTS010000005">
    <property type="protein sequence ID" value="KAF9606377.1"/>
    <property type="molecule type" value="Genomic_DNA"/>
</dbReference>
<keyword evidence="1" id="KW-0812">Transmembrane</keyword>
<keyword evidence="1" id="KW-1133">Transmembrane helix</keyword>
<sequence length="102" mass="11810">MASSQSDISNGEGVVMRPKRSPPFKFLLPLIYAPALPLIRIAFRRNPVVRDRLFTAVLAGGLFHGFYLIRNFMLSHFWREWILHHDAGEELWMLGMRLKSIS</sequence>
<reference evidence="2 3" key="1">
    <citation type="submission" date="2020-10" db="EMBL/GenBank/DDBJ databases">
        <title>The Coptis chinensis genome and diversification of protoberbering-type alkaloids.</title>
        <authorList>
            <person name="Wang B."/>
            <person name="Shu S."/>
            <person name="Song C."/>
            <person name="Liu Y."/>
        </authorList>
    </citation>
    <scope>NUCLEOTIDE SEQUENCE [LARGE SCALE GENOMIC DNA]</scope>
    <source>
        <strain evidence="2">HL-2020</strain>
        <tissue evidence="2">Leaf</tissue>
    </source>
</reference>
<accession>A0A835HXV4</accession>
<evidence type="ECO:0000256" key="1">
    <source>
        <dbReference type="SAM" id="Phobius"/>
    </source>
</evidence>
<dbReference type="GO" id="GO:0009507">
    <property type="term" value="C:chloroplast"/>
    <property type="evidence" value="ECO:0007669"/>
    <property type="project" value="TreeGrafter"/>
</dbReference>
<feature type="transmembrane region" description="Helical" evidence="1">
    <location>
        <begin position="49"/>
        <end position="69"/>
    </location>
</feature>
<name>A0A835HXV4_9MAGN</name>
<dbReference type="OrthoDB" id="15596at2759"/>
<comment type="caution">
    <text evidence="2">The sequence shown here is derived from an EMBL/GenBank/DDBJ whole genome shotgun (WGS) entry which is preliminary data.</text>
</comment>
<dbReference type="Proteomes" id="UP000631114">
    <property type="component" value="Unassembled WGS sequence"/>
</dbReference>
<evidence type="ECO:0000313" key="3">
    <source>
        <dbReference type="Proteomes" id="UP000631114"/>
    </source>
</evidence>
<dbReference type="AlphaFoldDB" id="A0A835HXV4"/>
<dbReference type="PANTHER" id="PTHR37713">
    <property type="entry name" value="OS05G0176600 PROTEIN"/>
    <property type="match status" value="1"/>
</dbReference>
<evidence type="ECO:0000313" key="2">
    <source>
        <dbReference type="EMBL" id="KAF9606377.1"/>
    </source>
</evidence>
<dbReference type="PANTHER" id="PTHR37713:SF1">
    <property type="entry name" value="OS05G0176600 PROTEIN"/>
    <property type="match status" value="1"/>
</dbReference>
<gene>
    <name evidence="2" type="ORF">IFM89_025066</name>
</gene>